<dbReference type="Gene3D" id="1.10.260.40">
    <property type="entry name" value="lambda repressor-like DNA-binding domains"/>
    <property type="match status" value="1"/>
</dbReference>
<proteinExistence type="predicted"/>
<dbReference type="Pfam" id="PF01381">
    <property type="entry name" value="HTH_3"/>
    <property type="match status" value="1"/>
</dbReference>
<reference evidence="2" key="1">
    <citation type="submission" date="2024-05" db="EMBL/GenBank/DDBJ databases">
        <authorList>
            <person name="Guo T.T."/>
            <person name="Zhang Y."/>
            <person name="Kong J."/>
        </authorList>
    </citation>
    <scope>NUCLEOTIDE SEQUENCE</scope>
</reference>
<evidence type="ECO:0000313" key="2">
    <source>
        <dbReference type="EMBL" id="XBS48988.1"/>
    </source>
</evidence>
<gene>
    <name evidence="2" type="ORF">G200014</name>
</gene>
<sequence length="66" mass="7871">MPQIDLDLIRKTRRSKEFTQDEMAEALHLPRVLYNRRERGDVSFKVSELPILAKKLELSIQDLYKK</sequence>
<dbReference type="GO" id="GO:0003677">
    <property type="term" value="F:DNA binding"/>
    <property type="evidence" value="ECO:0007669"/>
    <property type="project" value="InterPro"/>
</dbReference>
<dbReference type="SUPFAM" id="SSF47413">
    <property type="entry name" value="lambda repressor-like DNA-binding domains"/>
    <property type="match status" value="1"/>
</dbReference>
<dbReference type="CDD" id="cd00093">
    <property type="entry name" value="HTH_XRE"/>
    <property type="match status" value="1"/>
</dbReference>
<dbReference type="EMBL" id="PP779550">
    <property type="protein sequence ID" value="XBS48988.1"/>
    <property type="molecule type" value="Genomic_DNA"/>
</dbReference>
<protein>
    <submittedName>
        <fullName evidence="2">HTH transcriptional regulator</fullName>
    </submittedName>
</protein>
<feature type="domain" description="HTH cro/C1-type" evidence="1">
    <location>
        <begin position="9"/>
        <end position="63"/>
    </location>
</feature>
<evidence type="ECO:0000259" key="1">
    <source>
        <dbReference type="PROSITE" id="PS50943"/>
    </source>
</evidence>
<dbReference type="InterPro" id="IPR010982">
    <property type="entry name" value="Lambda_DNA-bd_dom_sf"/>
</dbReference>
<accession>A0AAU7PG03</accession>
<organism evidence="2">
    <name type="scientific">Lactobacillus phage G2-Guo</name>
    <dbReference type="NCBI Taxonomy" id="3155564"/>
    <lineage>
        <taxon>Viruses</taxon>
    </lineage>
</organism>
<dbReference type="SMART" id="SM00530">
    <property type="entry name" value="HTH_XRE"/>
    <property type="match status" value="1"/>
</dbReference>
<name>A0AAU7PG03_9VIRU</name>
<dbReference type="PROSITE" id="PS50943">
    <property type="entry name" value="HTH_CROC1"/>
    <property type="match status" value="1"/>
</dbReference>
<dbReference type="InterPro" id="IPR001387">
    <property type="entry name" value="Cro/C1-type_HTH"/>
</dbReference>